<reference evidence="2" key="1">
    <citation type="submission" date="2025-08" db="UniProtKB">
        <authorList>
            <consortium name="Ensembl"/>
        </authorList>
    </citation>
    <scope>IDENTIFICATION</scope>
</reference>
<evidence type="ECO:0000256" key="1">
    <source>
        <dbReference type="SAM" id="MobiDB-lite"/>
    </source>
</evidence>
<sequence length="60" mass="7134">EAGPQRELEDLLNPLPKFTDPEDDHDEATKARVIDTFHQFEKGSNWRHFFFFIPLNLHLI</sequence>
<proteinExistence type="predicted"/>
<dbReference type="AlphaFoldDB" id="A0A3Q2YR11"/>
<evidence type="ECO:0000313" key="3">
    <source>
        <dbReference type="Proteomes" id="UP000264820"/>
    </source>
</evidence>
<protein>
    <submittedName>
        <fullName evidence="2">Uncharacterized protein</fullName>
    </submittedName>
</protein>
<feature type="region of interest" description="Disordered" evidence="1">
    <location>
        <begin position="1"/>
        <end position="26"/>
    </location>
</feature>
<keyword evidence="3" id="KW-1185">Reference proteome</keyword>
<dbReference type="GeneTree" id="ENSGT00940000178376"/>
<evidence type="ECO:0000313" key="2">
    <source>
        <dbReference type="Ensembl" id="ENSHCOP00000020268.1"/>
    </source>
</evidence>
<organism evidence="2 3">
    <name type="scientific">Hippocampus comes</name>
    <name type="common">Tiger tail seahorse</name>
    <dbReference type="NCBI Taxonomy" id="109280"/>
    <lineage>
        <taxon>Eukaryota</taxon>
        <taxon>Metazoa</taxon>
        <taxon>Chordata</taxon>
        <taxon>Craniata</taxon>
        <taxon>Vertebrata</taxon>
        <taxon>Euteleostomi</taxon>
        <taxon>Actinopterygii</taxon>
        <taxon>Neopterygii</taxon>
        <taxon>Teleostei</taxon>
        <taxon>Neoteleostei</taxon>
        <taxon>Acanthomorphata</taxon>
        <taxon>Syngnathiaria</taxon>
        <taxon>Syngnathiformes</taxon>
        <taxon>Syngnathoidei</taxon>
        <taxon>Syngnathidae</taxon>
        <taxon>Hippocampus</taxon>
    </lineage>
</organism>
<name>A0A3Q2YR11_HIPCM</name>
<dbReference type="Proteomes" id="UP000264820">
    <property type="component" value="Unplaced"/>
</dbReference>
<accession>A0A3Q2YR11</accession>
<dbReference type="Ensembl" id="ENSHCOT00000006601.1">
    <property type="protein sequence ID" value="ENSHCOP00000020268.1"/>
    <property type="gene ID" value="ENSHCOG00000006205.1"/>
</dbReference>
<reference evidence="2" key="2">
    <citation type="submission" date="2025-09" db="UniProtKB">
        <authorList>
            <consortium name="Ensembl"/>
        </authorList>
    </citation>
    <scope>IDENTIFICATION</scope>
</reference>